<reference evidence="1 2" key="1">
    <citation type="submission" date="2020-01" db="EMBL/GenBank/DDBJ databases">
        <title>Paenibacillus soybeanensis sp. nov. isolated from the nodules of soybean (Glycine max(L.) Merr).</title>
        <authorList>
            <person name="Wang H."/>
        </authorList>
    </citation>
    <scope>NUCLEOTIDE SEQUENCE [LARGE SCALE GENOMIC DNA]</scope>
    <source>
        <strain evidence="1 2">T1</strain>
    </source>
</reference>
<evidence type="ECO:0000313" key="2">
    <source>
        <dbReference type="Proteomes" id="UP000665561"/>
    </source>
</evidence>
<sequence>MGESFGIYRYGADREMMPLITSANVACGFHGGDPGVMRETVALAKAHGVRVGAHIGLPDRIGFGRRYMQTSPREVYEMSLYQLGALEAFLRAERMAMAHVKLHGALYMMAAEDSALADAFAEAVQAFNPALRVYALPGSQTAVRASRLGLPVVPEYFADRPYVSGQVKMFGWTPEEIGSPSEIASRTASMLADSAYADIGTICVHSDTAGAPAIMRAIRDRLHRTFVEDPAGSEAY</sequence>
<keyword evidence="1" id="KW-0378">Hydrolase</keyword>
<dbReference type="CDD" id="cd10787">
    <property type="entry name" value="LamB_YcsF_like"/>
    <property type="match status" value="1"/>
</dbReference>
<evidence type="ECO:0000313" key="1">
    <source>
        <dbReference type="EMBL" id="NBD24551.1"/>
    </source>
</evidence>
<dbReference type="NCBIfam" id="NF003814">
    <property type="entry name" value="PRK05406.1-3"/>
    <property type="match status" value="1"/>
</dbReference>
<dbReference type="PANTHER" id="PTHR30292:SF0">
    <property type="entry name" value="5-OXOPROLINASE SUBUNIT A"/>
    <property type="match status" value="1"/>
</dbReference>
<dbReference type="SUPFAM" id="SSF88713">
    <property type="entry name" value="Glycoside hydrolase/deacetylase"/>
    <property type="match status" value="1"/>
</dbReference>
<gene>
    <name evidence="1" type="primary">pxpA</name>
    <name evidence="1" type="ORF">GT019_11770</name>
</gene>
<dbReference type="InterPro" id="IPR005501">
    <property type="entry name" value="LamB/YcsF/PxpA-like"/>
</dbReference>
<dbReference type="Gene3D" id="3.20.20.370">
    <property type="entry name" value="Glycoside hydrolase/deacetylase"/>
    <property type="match status" value="1"/>
</dbReference>
<dbReference type="InterPro" id="IPR011330">
    <property type="entry name" value="Glyco_hydro/deAcase_b/a-brl"/>
</dbReference>
<organism evidence="1 2">
    <name type="scientific">Paenibacillus glycinis</name>
    <dbReference type="NCBI Taxonomy" id="2697035"/>
    <lineage>
        <taxon>Bacteria</taxon>
        <taxon>Bacillati</taxon>
        <taxon>Bacillota</taxon>
        <taxon>Bacilli</taxon>
        <taxon>Bacillales</taxon>
        <taxon>Paenibacillaceae</taxon>
        <taxon>Paenibacillus</taxon>
    </lineage>
</organism>
<accession>A0ABW9XQ55</accession>
<dbReference type="Pfam" id="PF03746">
    <property type="entry name" value="LamB_YcsF"/>
    <property type="match status" value="1"/>
</dbReference>
<proteinExistence type="predicted"/>
<keyword evidence="2" id="KW-1185">Reference proteome</keyword>
<dbReference type="PANTHER" id="PTHR30292">
    <property type="entry name" value="UNCHARACTERIZED PROTEIN YBGL-RELATED"/>
    <property type="match status" value="1"/>
</dbReference>
<dbReference type="EC" id="3.5.2.9" evidence="1"/>
<dbReference type="GO" id="GO:0017168">
    <property type="term" value="F:5-oxoprolinase (ATP-hydrolyzing) activity"/>
    <property type="evidence" value="ECO:0007669"/>
    <property type="project" value="UniProtKB-EC"/>
</dbReference>
<dbReference type="EMBL" id="JAAAMV010000007">
    <property type="protein sequence ID" value="NBD24551.1"/>
    <property type="molecule type" value="Genomic_DNA"/>
</dbReference>
<dbReference type="Proteomes" id="UP000665561">
    <property type="component" value="Unassembled WGS sequence"/>
</dbReference>
<name>A0ABW9XQ55_9BACL</name>
<comment type="caution">
    <text evidence="1">The sequence shown here is derived from an EMBL/GenBank/DDBJ whole genome shotgun (WGS) entry which is preliminary data.</text>
</comment>
<protein>
    <submittedName>
        <fullName evidence="1">5-oxoprolinase subunit PxpA</fullName>
        <ecNumber evidence="1">3.5.2.9</ecNumber>
    </submittedName>
</protein>